<protein>
    <recommendedName>
        <fullName evidence="4">Tr-type G domain-containing protein</fullName>
    </recommendedName>
</protein>
<keyword evidence="6" id="KW-1185">Reference proteome</keyword>
<feature type="compositionally biased region" description="Polar residues" evidence="3">
    <location>
        <begin position="800"/>
        <end position="813"/>
    </location>
</feature>
<dbReference type="PANTHER" id="PTHR42908">
    <property type="entry name" value="TRANSLATION ELONGATION FACTOR-RELATED"/>
    <property type="match status" value="1"/>
</dbReference>
<dbReference type="Proteomes" id="UP001491310">
    <property type="component" value="Unassembled WGS sequence"/>
</dbReference>
<dbReference type="CDD" id="cd16261">
    <property type="entry name" value="EF2_snRNP_III"/>
    <property type="match status" value="1"/>
</dbReference>
<dbReference type="InterPro" id="IPR005225">
    <property type="entry name" value="Small_GTP-bd"/>
</dbReference>
<evidence type="ECO:0000259" key="4">
    <source>
        <dbReference type="PROSITE" id="PS51722"/>
    </source>
</evidence>
<dbReference type="PROSITE" id="PS51722">
    <property type="entry name" value="G_TR_2"/>
    <property type="match status" value="1"/>
</dbReference>
<dbReference type="Gene3D" id="3.30.230.10">
    <property type="match status" value="1"/>
</dbReference>
<dbReference type="CDD" id="cd04096">
    <property type="entry name" value="eEF2_snRNP_like_C"/>
    <property type="match status" value="1"/>
</dbReference>
<comment type="caution">
    <text evidence="5">The sequence shown here is derived from an EMBL/GenBank/DDBJ whole genome shotgun (WGS) entry which is preliminary data.</text>
</comment>
<dbReference type="SUPFAM" id="SSF54980">
    <property type="entry name" value="EF-G C-terminal domain-like"/>
    <property type="match status" value="2"/>
</dbReference>
<dbReference type="InterPro" id="IPR000640">
    <property type="entry name" value="EFG_V-like"/>
</dbReference>
<feature type="compositionally biased region" description="Low complexity" evidence="3">
    <location>
        <begin position="733"/>
        <end position="742"/>
    </location>
</feature>
<dbReference type="SUPFAM" id="SSF54211">
    <property type="entry name" value="Ribosomal protein S5 domain 2-like"/>
    <property type="match status" value="1"/>
</dbReference>
<dbReference type="Gene3D" id="3.30.70.870">
    <property type="entry name" value="Elongation Factor G (Translational Gtpase), domain 3"/>
    <property type="match status" value="1"/>
</dbReference>
<dbReference type="PANTHER" id="PTHR42908:SF3">
    <property type="entry name" value="ELONGATION FACTOR-LIKE GTPASE 1"/>
    <property type="match status" value="1"/>
</dbReference>
<feature type="compositionally biased region" description="Polar residues" evidence="3">
    <location>
        <begin position="710"/>
        <end position="726"/>
    </location>
</feature>
<organism evidence="5 6">
    <name type="scientific">Coccomyxa subellipsoidea</name>
    <dbReference type="NCBI Taxonomy" id="248742"/>
    <lineage>
        <taxon>Eukaryota</taxon>
        <taxon>Viridiplantae</taxon>
        <taxon>Chlorophyta</taxon>
        <taxon>core chlorophytes</taxon>
        <taxon>Trebouxiophyceae</taxon>
        <taxon>Trebouxiophyceae incertae sedis</taxon>
        <taxon>Coccomyxaceae</taxon>
        <taxon>Coccomyxa</taxon>
    </lineage>
</organism>
<dbReference type="InterPro" id="IPR020568">
    <property type="entry name" value="Ribosomal_Su5_D2-typ_SF"/>
</dbReference>
<feature type="region of interest" description="Disordered" evidence="3">
    <location>
        <begin position="705"/>
        <end position="742"/>
    </location>
</feature>
<reference evidence="5 6" key="1">
    <citation type="journal article" date="2024" name="Nat. Commun.">
        <title>Phylogenomics reveals the evolutionary origins of lichenization in chlorophyte algae.</title>
        <authorList>
            <person name="Puginier C."/>
            <person name="Libourel C."/>
            <person name="Otte J."/>
            <person name="Skaloud P."/>
            <person name="Haon M."/>
            <person name="Grisel S."/>
            <person name="Petersen M."/>
            <person name="Berrin J.G."/>
            <person name="Delaux P.M."/>
            <person name="Dal Grande F."/>
            <person name="Keller J."/>
        </authorList>
    </citation>
    <scope>NUCLEOTIDE SEQUENCE [LARGE SCALE GENOMIC DNA]</scope>
    <source>
        <strain evidence="5 6">SAG 216-7</strain>
    </source>
</reference>
<dbReference type="NCBIfam" id="TIGR00231">
    <property type="entry name" value="small_GTP"/>
    <property type="match status" value="1"/>
</dbReference>
<feature type="compositionally biased region" description="Low complexity" evidence="3">
    <location>
        <begin position="761"/>
        <end position="794"/>
    </location>
</feature>
<dbReference type="EMBL" id="JALJOT010000001">
    <property type="protein sequence ID" value="KAK9918705.1"/>
    <property type="molecule type" value="Genomic_DNA"/>
</dbReference>
<accession>A0ABR2Z413</accession>
<dbReference type="PRINTS" id="PR00315">
    <property type="entry name" value="ELONGATNFCT"/>
</dbReference>
<dbReference type="SUPFAM" id="SSF50447">
    <property type="entry name" value="Translation proteins"/>
    <property type="match status" value="1"/>
</dbReference>
<feature type="compositionally biased region" description="Acidic residues" evidence="3">
    <location>
        <begin position="225"/>
        <end position="237"/>
    </location>
</feature>
<dbReference type="SMART" id="SM00838">
    <property type="entry name" value="EFG_C"/>
    <property type="match status" value="1"/>
</dbReference>
<dbReference type="Pfam" id="PF14492">
    <property type="entry name" value="EFG_III"/>
    <property type="match status" value="1"/>
</dbReference>
<evidence type="ECO:0000313" key="6">
    <source>
        <dbReference type="Proteomes" id="UP001491310"/>
    </source>
</evidence>
<gene>
    <name evidence="5" type="ORF">WJX75_006153</name>
</gene>
<dbReference type="InterPro" id="IPR035647">
    <property type="entry name" value="EFG_III/V"/>
</dbReference>
<feature type="region of interest" description="Disordered" evidence="3">
    <location>
        <begin position="213"/>
        <end position="237"/>
    </location>
</feature>
<evidence type="ECO:0000256" key="3">
    <source>
        <dbReference type="SAM" id="MobiDB-lite"/>
    </source>
</evidence>
<keyword evidence="1" id="KW-0547">Nucleotide-binding</keyword>
<dbReference type="Gene3D" id="3.30.70.240">
    <property type="match status" value="1"/>
</dbReference>
<dbReference type="CDD" id="cd16268">
    <property type="entry name" value="EF2_II"/>
    <property type="match status" value="1"/>
</dbReference>
<dbReference type="InterPro" id="IPR014721">
    <property type="entry name" value="Ribsml_uS5_D2-typ_fold_subgr"/>
</dbReference>
<evidence type="ECO:0000256" key="2">
    <source>
        <dbReference type="ARBA" id="ARBA00023134"/>
    </source>
</evidence>
<keyword evidence="2" id="KW-0342">GTP-binding</keyword>
<dbReference type="CDD" id="cd01885">
    <property type="entry name" value="EF2"/>
    <property type="match status" value="1"/>
</dbReference>
<dbReference type="Pfam" id="PF00009">
    <property type="entry name" value="GTP_EFTU"/>
    <property type="match status" value="1"/>
</dbReference>
<feature type="region of interest" description="Disordered" evidence="3">
    <location>
        <begin position="902"/>
        <end position="924"/>
    </location>
</feature>
<dbReference type="InterPro" id="IPR009000">
    <property type="entry name" value="Transl_B-barrel_sf"/>
</dbReference>
<evidence type="ECO:0000256" key="1">
    <source>
        <dbReference type="ARBA" id="ARBA00022741"/>
    </source>
</evidence>
<dbReference type="Gene3D" id="2.40.30.10">
    <property type="entry name" value="Translation factors"/>
    <property type="match status" value="1"/>
</dbReference>
<feature type="domain" description="Tr-type G" evidence="4">
    <location>
        <begin position="16"/>
        <end position="221"/>
    </location>
</feature>
<dbReference type="InterPro" id="IPR041095">
    <property type="entry name" value="EFG_II"/>
</dbReference>
<sequence length="1194" mass="127169">MIASVKLLVELQSKTEYIRNICILAHVDHGKTTMSDHLIASNGLIHPRLVGELRYLDSRDDEQARGITMKSSAICLLHVPGATSLPGGAASCSDADKLTKGHLINLIDSPGHVDFCSEVSTAARLSDGALVIVDAVEGVCIQTHAVLRQAWQEKVRMCLVINKMDRLIQEVKLAPEEAYTRVRGIITHVNMILSAFQSEQHISDADAVLAHEDAKATADSSAQHEDDEEPKEDEDMEFSPEKGNVAFASAHDGWAFRVSQFADLYAAKLGFKASALARALWGDYRIDAKSKRIMRIKASQAGKYKPLFIQLVLEPLWKAYEACEPGADVKGILRKMVKGLGLQQVSEKAISHPDAKTALRAVMRGWLPLSEAVLSMAVEQLPSPLEAAPERLPHLLALDAIEAAGAPRLPADMQQGLNKTKTAMSSCSTSGDAPLVIYVSKMVAVPASALPRIPGQPGPRDPKQEVFLAFARVFSGIVTDGQKVHVLSAAYNPARPDLERQEVQVDGLYLMMGQGLERLSTVPAGCVCALGGLERAILKSATLSSSPACRALAPMLFQASPIVRVAVESARPAEMPQLEEGLRLLNRADPFVEVSVLDSGEYVIGAAGEVHLETIIKDLRERFARVELSVSPPLVAFRESVFTEAEALEPGHKPPKIVEATTANSLCTLRVRALPLPSQVASVLDNNADLLRRLFDAPSAAAPLAEAHGLSSQGSAPSSPHQQRQAAQGDVPSLEGLGLSENGGVERLGLDGSWMLLNHPAGSSSANESSANGTHSEQIAAAQPPAQSEQQPQEEGQHALSGSGQQESGQENDSGGLRSAAETSNREDGLMAAEGTAKDVETFRGRLRAAADEAGGSAEALLQRAWLLGPKQVGPNILLMSDVAEGGEGLWTAPMQSVVPLGRRSHAAHSAAEAEEHSGEAPCAQTETRVLEVPLGDGRAAAALGFGGDAASAAAAEREAWQDLRWEGVPGAVRHAVSSGVAAGYAMAAAAGPLCDEPLWGVAFEVAARLNLPEAGELALAEDVYGPFSGQVSSAARQALRRAVAEAHPLLVEAMLLCELSSTSDVLSGTYAVLGKRRARVMREELREGSNLFSILAFLPAQASFGLADDLRRRTSGGASAALMLSHWERLQVDPFFVPTTEEEREEFGEEGQGVGTANLARTLIDEVRRRKGLAVDKKVVESATKQRTRARKV</sequence>
<dbReference type="Gene3D" id="3.40.50.300">
    <property type="entry name" value="P-loop containing nucleotide triphosphate hydrolases"/>
    <property type="match status" value="1"/>
</dbReference>
<dbReference type="SUPFAM" id="SSF52540">
    <property type="entry name" value="P-loop containing nucleoside triphosphate hydrolases"/>
    <property type="match status" value="1"/>
</dbReference>
<dbReference type="InterPro" id="IPR027417">
    <property type="entry name" value="P-loop_NTPase"/>
</dbReference>
<feature type="region of interest" description="Disordered" evidence="3">
    <location>
        <begin position="759"/>
        <end position="837"/>
    </location>
</feature>
<dbReference type="Gene3D" id="3.90.1430.10">
    <property type="entry name" value="Yeast translation eEF2 (G' domain)"/>
    <property type="match status" value="1"/>
</dbReference>
<dbReference type="InterPro" id="IPR000795">
    <property type="entry name" value="T_Tr_GTP-bd_dom"/>
</dbReference>
<dbReference type="Pfam" id="PF00679">
    <property type="entry name" value="EFG_C"/>
    <property type="match status" value="1"/>
</dbReference>
<name>A0ABR2Z413_9CHLO</name>
<evidence type="ECO:0000313" key="5">
    <source>
        <dbReference type="EMBL" id="KAK9918705.1"/>
    </source>
</evidence>
<proteinExistence type="predicted"/>